<protein>
    <submittedName>
        <fullName evidence="4">Aldo/keto reductase</fullName>
    </submittedName>
</protein>
<dbReference type="CDD" id="cd19088">
    <property type="entry name" value="AKR_AKR13B1"/>
    <property type="match status" value="1"/>
</dbReference>
<reference evidence="5" key="1">
    <citation type="journal article" date="2019" name="Int. J. Syst. Evol. Microbiol.">
        <title>The Global Catalogue of Microorganisms (GCM) 10K type strain sequencing project: providing services to taxonomists for standard genome sequencing and annotation.</title>
        <authorList>
            <consortium name="The Broad Institute Genomics Platform"/>
            <consortium name="The Broad Institute Genome Sequencing Center for Infectious Disease"/>
            <person name="Wu L."/>
            <person name="Ma J."/>
        </authorList>
    </citation>
    <scope>NUCLEOTIDE SEQUENCE [LARGE SCALE GENOMIC DNA]</scope>
    <source>
        <strain evidence="5">JCM 16544</strain>
    </source>
</reference>
<dbReference type="SUPFAM" id="SSF51430">
    <property type="entry name" value="NAD(P)-linked oxidoreductase"/>
    <property type="match status" value="1"/>
</dbReference>
<gene>
    <name evidence="4" type="ORF">GCM10022200_24460</name>
</gene>
<proteinExistence type="predicted"/>
<dbReference type="InterPro" id="IPR023210">
    <property type="entry name" value="NADP_OxRdtase_dom"/>
</dbReference>
<comment type="caution">
    <text evidence="4">The sequence shown here is derived from an EMBL/GenBank/DDBJ whole genome shotgun (WGS) entry which is preliminary data.</text>
</comment>
<dbReference type="InterPro" id="IPR050791">
    <property type="entry name" value="Aldo-Keto_reductase"/>
</dbReference>
<evidence type="ECO:0000256" key="1">
    <source>
        <dbReference type="ARBA" id="ARBA00023002"/>
    </source>
</evidence>
<feature type="region of interest" description="Disordered" evidence="2">
    <location>
        <begin position="255"/>
        <end position="291"/>
    </location>
</feature>
<organism evidence="4 5">
    <name type="scientific">Microbacterium awajiense</name>
    <dbReference type="NCBI Taxonomy" id="415214"/>
    <lineage>
        <taxon>Bacteria</taxon>
        <taxon>Bacillati</taxon>
        <taxon>Actinomycetota</taxon>
        <taxon>Actinomycetes</taxon>
        <taxon>Micrococcales</taxon>
        <taxon>Microbacteriaceae</taxon>
        <taxon>Microbacterium</taxon>
    </lineage>
</organism>
<feature type="domain" description="NADP-dependent oxidoreductase" evidence="3">
    <location>
        <begin position="16"/>
        <end position="261"/>
    </location>
</feature>
<dbReference type="Proteomes" id="UP001501697">
    <property type="component" value="Unassembled WGS sequence"/>
</dbReference>
<dbReference type="PANTHER" id="PTHR43625">
    <property type="entry name" value="AFLATOXIN B1 ALDEHYDE REDUCTASE"/>
    <property type="match status" value="1"/>
</dbReference>
<sequence>MTTLSSEDLRHQVAAGCASFSLAETRDDDRSIRTLRAARDAGIRIFDTARAYATVGDPLHNERLLHRALGDDDEIVVMTKGGHFRATHREWKVDNSPERLRRDVDDSLAALGVERLDLFFVHRADGPISIEESFGALDELRRRGKVRALGISNATSEQIERACAVTEVAAVENRLVAGCPDDGSLATAARHGVAFFAYSPLGGPAAARTLPARFPRLSRIAQSRGISPHRLALRGLLAQSPAVSVIVGAGSPERAQDAAAAPREEWDSTTENAWTCDIADGDDERTSKGIS</sequence>
<dbReference type="InterPro" id="IPR036812">
    <property type="entry name" value="NAD(P)_OxRdtase_dom_sf"/>
</dbReference>
<evidence type="ECO:0000313" key="4">
    <source>
        <dbReference type="EMBL" id="GAA3640021.1"/>
    </source>
</evidence>
<dbReference type="Pfam" id="PF00248">
    <property type="entry name" value="Aldo_ket_red"/>
    <property type="match status" value="1"/>
</dbReference>
<dbReference type="Gene3D" id="3.20.20.100">
    <property type="entry name" value="NADP-dependent oxidoreductase domain"/>
    <property type="match status" value="1"/>
</dbReference>
<evidence type="ECO:0000259" key="3">
    <source>
        <dbReference type="Pfam" id="PF00248"/>
    </source>
</evidence>
<evidence type="ECO:0000313" key="5">
    <source>
        <dbReference type="Proteomes" id="UP001501697"/>
    </source>
</evidence>
<dbReference type="PANTHER" id="PTHR43625:SF40">
    <property type="entry name" value="ALDO-KETO REDUCTASE YAKC [NADP(+)]"/>
    <property type="match status" value="1"/>
</dbReference>
<keyword evidence="1" id="KW-0560">Oxidoreductase</keyword>
<dbReference type="RefSeq" id="WP_344738968.1">
    <property type="nucleotide sequence ID" value="NZ_BAAAYU010000005.1"/>
</dbReference>
<accession>A0ABP7AU09</accession>
<keyword evidence="5" id="KW-1185">Reference proteome</keyword>
<dbReference type="EMBL" id="BAAAYU010000005">
    <property type="protein sequence ID" value="GAA3640021.1"/>
    <property type="molecule type" value="Genomic_DNA"/>
</dbReference>
<evidence type="ECO:0000256" key="2">
    <source>
        <dbReference type="SAM" id="MobiDB-lite"/>
    </source>
</evidence>
<name>A0ABP7AU09_9MICO</name>